<evidence type="ECO:0000256" key="1">
    <source>
        <dbReference type="ARBA" id="ARBA00003321"/>
    </source>
</evidence>
<keyword evidence="7 8" id="KW-0472">Membrane</keyword>
<dbReference type="NCBIfam" id="TIGR01272">
    <property type="entry name" value="gluP"/>
    <property type="match status" value="1"/>
</dbReference>
<keyword evidence="5 8" id="KW-0812">Transmembrane</keyword>
<comment type="similarity">
    <text evidence="3">Belongs to the major facilitator superfamily. FHS transporter (TC 2.A.1.7) family.</text>
</comment>
<evidence type="ECO:0000313" key="10">
    <source>
        <dbReference type="Proteomes" id="UP000031553"/>
    </source>
</evidence>
<dbReference type="OrthoDB" id="9795150at2"/>
<keyword evidence="4" id="KW-1003">Cell membrane</keyword>
<dbReference type="Pfam" id="PF07690">
    <property type="entry name" value="MFS_1"/>
    <property type="match status" value="1"/>
</dbReference>
<dbReference type="InterPro" id="IPR005964">
    <property type="entry name" value="Glc/Gal_transptr_bac"/>
</dbReference>
<reference evidence="9 10" key="1">
    <citation type="submission" date="2015-07" db="EMBL/GenBank/DDBJ databases">
        <title>Draft Genome Sequence of Komagataeibacter intermedius Strain AF2, Isolated from Kombucha Tea.</title>
        <authorList>
            <person name="Santos R.A."/>
            <person name="Berretta A.A."/>
            <person name="Barud H.S."/>
            <person name="Ribeiro S.J."/>
            <person name="Gonzalez-Garcia L.N."/>
            <person name="Zucchi T.D."/>
            <person name="Goldman G.H."/>
            <person name="Riano-Pachon D.M."/>
        </authorList>
    </citation>
    <scope>NUCLEOTIDE SEQUENCE [LARGE SCALE GENOMIC DNA]</scope>
    <source>
        <strain evidence="9 10">AF2</strain>
    </source>
</reference>
<feature type="transmembrane region" description="Helical" evidence="8">
    <location>
        <begin position="245"/>
        <end position="265"/>
    </location>
</feature>
<dbReference type="InterPro" id="IPR036259">
    <property type="entry name" value="MFS_trans_sf"/>
</dbReference>
<evidence type="ECO:0000256" key="3">
    <source>
        <dbReference type="ARBA" id="ARBA00009120"/>
    </source>
</evidence>
<feature type="transmembrane region" description="Helical" evidence="8">
    <location>
        <begin position="372"/>
        <end position="389"/>
    </location>
</feature>
<dbReference type="AlphaFoldDB" id="A0A0N0MGF4"/>
<comment type="function">
    <text evidence="1">Intake of glucose and galactose.</text>
</comment>
<feature type="transmembrane region" description="Helical" evidence="8">
    <location>
        <begin position="395"/>
        <end position="418"/>
    </location>
</feature>
<dbReference type="Gene3D" id="1.20.1250.20">
    <property type="entry name" value="MFS general substrate transporter like domains"/>
    <property type="match status" value="2"/>
</dbReference>
<dbReference type="InterPro" id="IPR050375">
    <property type="entry name" value="MFS_TsgA-like"/>
</dbReference>
<gene>
    <name evidence="9" type="ORF">GLUCOINTEAF2_0201946</name>
</gene>
<evidence type="ECO:0000256" key="5">
    <source>
        <dbReference type="ARBA" id="ARBA00022692"/>
    </source>
</evidence>
<dbReference type="InterPro" id="IPR011701">
    <property type="entry name" value="MFS"/>
</dbReference>
<dbReference type="GO" id="GO:0005886">
    <property type="term" value="C:plasma membrane"/>
    <property type="evidence" value="ECO:0007669"/>
    <property type="project" value="UniProtKB-SubCell"/>
</dbReference>
<feature type="transmembrane region" description="Helical" evidence="8">
    <location>
        <begin position="200"/>
        <end position="224"/>
    </location>
</feature>
<name>A0A0N0MGF4_9PROT</name>
<dbReference type="RefSeq" id="WP_039734767.1">
    <property type="nucleotide sequence ID" value="NZ_JUFX02000090.1"/>
</dbReference>
<dbReference type="GO" id="GO:0005354">
    <property type="term" value="F:galactose transmembrane transporter activity"/>
    <property type="evidence" value="ECO:0007669"/>
    <property type="project" value="InterPro"/>
</dbReference>
<dbReference type="PANTHER" id="PTHR43702">
    <property type="entry name" value="L-FUCOSE-PROTON SYMPORTER"/>
    <property type="match status" value="1"/>
</dbReference>
<dbReference type="EMBL" id="JUFX02000090">
    <property type="protein sequence ID" value="KPH87864.1"/>
    <property type="molecule type" value="Genomic_DNA"/>
</dbReference>
<keyword evidence="6 8" id="KW-1133">Transmembrane helix</keyword>
<feature type="transmembrane region" description="Helical" evidence="8">
    <location>
        <begin position="285"/>
        <end position="305"/>
    </location>
</feature>
<sequence>MPRLYPQSPAGQYGWRPIVIIACLFFIIGFVTWLNGPLITFVQVAFNLSTVSAFLVPMCFYLSYLFFPLPATLLTRLTGLKGGLVVALLVLSAGVAIFGECVSIRVYPGALSGLFVMGAGLSLLQITINPYVTLLGPTEKAAQRIAIMGVANKIAGIAAPVVLALLVMRNLGNIAGQVRAAPDMATRNHILDQFAHAVQIPYFVMAAVLLALAIGVACSSLPHIDIAGTSRPDAPVAKTSRLSRSFRLGFGVLCMFVYVGTEVMAGDAIGVYGSSLGIPLDQTKFFTSLTLTAMMGGYVLGMLLVPRVFSQERYLGLSALAGVILCVLSWLTHGYASVLCVALCGFANAMILPSLFPIVISDVEDRGAQATALLVMAFSGGAVIPQIFVQIAPSIGVQAAFVGLAVPSYLLIIFYNILMQRHNRARVVPVMMVES</sequence>
<dbReference type="GO" id="GO:0055056">
    <property type="term" value="F:D-glucose transmembrane transporter activity"/>
    <property type="evidence" value="ECO:0007669"/>
    <property type="project" value="InterPro"/>
</dbReference>
<dbReference type="Proteomes" id="UP000031553">
    <property type="component" value="Unassembled WGS sequence"/>
</dbReference>
<comment type="caution">
    <text evidence="9">The sequence shown here is derived from an EMBL/GenBank/DDBJ whole genome shotgun (WGS) entry which is preliminary data.</text>
</comment>
<evidence type="ECO:0000256" key="4">
    <source>
        <dbReference type="ARBA" id="ARBA00022475"/>
    </source>
</evidence>
<dbReference type="SUPFAM" id="SSF103473">
    <property type="entry name" value="MFS general substrate transporter"/>
    <property type="match status" value="1"/>
</dbReference>
<feature type="transmembrane region" description="Helical" evidence="8">
    <location>
        <begin position="46"/>
        <end position="67"/>
    </location>
</feature>
<accession>A0A0N0MGF4</accession>
<dbReference type="GO" id="GO:1904659">
    <property type="term" value="P:D-glucose transmembrane transport"/>
    <property type="evidence" value="ECO:0007669"/>
    <property type="project" value="InterPro"/>
</dbReference>
<feature type="transmembrane region" description="Helical" evidence="8">
    <location>
        <begin position="79"/>
        <end position="98"/>
    </location>
</feature>
<organism evidence="9 10">
    <name type="scientific">Komagataeibacter intermedius AF2</name>
    <dbReference type="NCBI Taxonomy" id="1458464"/>
    <lineage>
        <taxon>Bacteria</taxon>
        <taxon>Pseudomonadati</taxon>
        <taxon>Pseudomonadota</taxon>
        <taxon>Alphaproteobacteria</taxon>
        <taxon>Acetobacterales</taxon>
        <taxon>Acetobacteraceae</taxon>
        <taxon>Komagataeibacter</taxon>
    </lineage>
</organism>
<feature type="transmembrane region" description="Helical" evidence="8">
    <location>
        <begin position="314"/>
        <end position="330"/>
    </location>
</feature>
<evidence type="ECO:0000256" key="8">
    <source>
        <dbReference type="SAM" id="Phobius"/>
    </source>
</evidence>
<feature type="transmembrane region" description="Helical" evidence="8">
    <location>
        <begin position="145"/>
        <end position="168"/>
    </location>
</feature>
<proteinExistence type="inferred from homology"/>
<protein>
    <submittedName>
        <fullName evidence="9">Major facilitator transporter</fullName>
    </submittedName>
</protein>
<feature type="transmembrane region" description="Helical" evidence="8">
    <location>
        <begin position="13"/>
        <end position="34"/>
    </location>
</feature>
<evidence type="ECO:0000256" key="2">
    <source>
        <dbReference type="ARBA" id="ARBA00004429"/>
    </source>
</evidence>
<evidence type="ECO:0000256" key="6">
    <source>
        <dbReference type="ARBA" id="ARBA00022989"/>
    </source>
</evidence>
<evidence type="ECO:0000256" key="7">
    <source>
        <dbReference type="ARBA" id="ARBA00023136"/>
    </source>
</evidence>
<evidence type="ECO:0000313" key="9">
    <source>
        <dbReference type="EMBL" id="KPH87864.1"/>
    </source>
</evidence>
<feature type="transmembrane region" description="Helical" evidence="8">
    <location>
        <begin position="336"/>
        <end position="360"/>
    </location>
</feature>
<comment type="subcellular location">
    <subcellularLocation>
        <location evidence="2">Cell inner membrane</location>
        <topology evidence="2">Multi-pass membrane protein</topology>
    </subcellularLocation>
</comment>
<dbReference type="PANTHER" id="PTHR43702:SF12">
    <property type="entry name" value="N-ACETYL GLUCOSAMINE TRANSPORTER NAGP"/>
    <property type="match status" value="1"/>
</dbReference>